<name>A0A6J5PBB4_9CAUD</name>
<accession>A0A6J5PBB4</accession>
<gene>
    <name evidence="1" type="ORF">UFOVP828_169</name>
</gene>
<reference evidence="1" key="1">
    <citation type="submission" date="2020-04" db="EMBL/GenBank/DDBJ databases">
        <authorList>
            <person name="Chiriac C."/>
            <person name="Salcher M."/>
            <person name="Ghai R."/>
            <person name="Kavagutti S V."/>
        </authorList>
    </citation>
    <scope>NUCLEOTIDE SEQUENCE</scope>
</reference>
<organism evidence="1">
    <name type="scientific">uncultured Caudovirales phage</name>
    <dbReference type="NCBI Taxonomy" id="2100421"/>
    <lineage>
        <taxon>Viruses</taxon>
        <taxon>Duplodnaviria</taxon>
        <taxon>Heunggongvirae</taxon>
        <taxon>Uroviricota</taxon>
        <taxon>Caudoviricetes</taxon>
        <taxon>Peduoviridae</taxon>
        <taxon>Maltschvirus</taxon>
        <taxon>Maltschvirus maltsch</taxon>
    </lineage>
</organism>
<sequence length="94" mass="11111">MKNCKWCENKFKAKVTYQIYCSEECREAATKEKIAERYVISRRQKRIGKVRKCKNCGNDLSIYNDEPICTFCLINPVEVVKALKKMRIIINDKE</sequence>
<evidence type="ECO:0000313" key="1">
    <source>
        <dbReference type="EMBL" id="CAB4164884.1"/>
    </source>
</evidence>
<proteinExistence type="predicted"/>
<protein>
    <submittedName>
        <fullName evidence="1">Uncharacterized protein</fullName>
    </submittedName>
</protein>
<dbReference type="EMBL" id="LR796766">
    <property type="protein sequence ID" value="CAB4164884.1"/>
    <property type="molecule type" value="Genomic_DNA"/>
</dbReference>